<proteinExistence type="predicted"/>
<dbReference type="Proteomes" id="UP001055811">
    <property type="component" value="Linkage Group LG03"/>
</dbReference>
<dbReference type="EMBL" id="CM042011">
    <property type="protein sequence ID" value="KAI3764272.1"/>
    <property type="molecule type" value="Genomic_DNA"/>
</dbReference>
<evidence type="ECO:0000313" key="2">
    <source>
        <dbReference type="Proteomes" id="UP001055811"/>
    </source>
</evidence>
<gene>
    <name evidence="1" type="ORF">L2E82_14279</name>
</gene>
<name>A0ACB9EZL2_CICIN</name>
<reference evidence="2" key="1">
    <citation type="journal article" date="2022" name="Mol. Ecol. Resour.">
        <title>The genomes of chicory, endive, great burdock and yacon provide insights into Asteraceae palaeo-polyploidization history and plant inulin production.</title>
        <authorList>
            <person name="Fan W."/>
            <person name="Wang S."/>
            <person name="Wang H."/>
            <person name="Wang A."/>
            <person name="Jiang F."/>
            <person name="Liu H."/>
            <person name="Zhao H."/>
            <person name="Xu D."/>
            <person name="Zhang Y."/>
        </authorList>
    </citation>
    <scope>NUCLEOTIDE SEQUENCE [LARGE SCALE GENOMIC DNA]</scope>
    <source>
        <strain evidence="2">cv. Punajuju</strain>
    </source>
</reference>
<evidence type="ECO:0000313" key="1">
    <source>
        <dbReference type="EMBL" id="KAI3764272.1"/>
    </source>
</evidence>
<sequence length="148" mass="16228">MSSLKQKPSVTSSSTTTSPYCKIETPKYLYRSNQQIPSELNPVFTVQISSNTLRHLQLPEKSMTTEGIRPPPSISSHTDSTSDVRCEIDILLGKDDVNKWVDVDGFWSEGEPGNGDDNNGVEVVMSDKDGGGYVGLSNEWSRNGGMKN</sequence>
<accession>A0ACB9EZL2</accession>
<organism evidence="1 2">
    <name type="scientific">Cichorium intybus</name>
    <name type="common">Chicory</name>
    <dbReference type="NCBI Taxonomy" id="13427"/>
    <lineage>
        <taxon>Eukaryota</taxon>
        <taxon>Viridiplantae</taxon>
        <taxon>Streptophyta</taxon>
        <taxon>Embryophyta</taxon>
        <taxon>Tracheophyta</taxon>
        <taxon>Spermatophyta</taxon>
        <taxon>Magnoliopsida</taxon>
        <taxon>eudicotyledons</taxon>
        <taxon>Gunneridae</taxon>
        <taxon>Pentapetalae</taxon>
        <taxon>asterids</taxon>
        <taxon>campanulids</taxon>
        <taxon>Asterales</taxon>
        <taxon>Asteraceae</taxon>
        <taxon>Cichorioideae</taxon>
        <taxon>Cichorieae</taxon>
        <taxon>Cichoriinae</taxon>
        <taxon>Cichorium</taxon>
    </lineage>
</organism>
<protein>
    <submittedName>
        <fullName evidence="1">Uncharacterized protein</fullName>
    </submittedName>
</protein>
<comment type="caution">
    <text evidence="1">The sequence shown here is derived from an EMBL/GenBank/DDBJ whole genome shotgun (WGS) entry which is preliminary data.</text>
</comment>
<reference evidence="1 2" key="2">
    <citation type="journal article" date="2022" name="Mol. Ecol. Resour.">
        <title>The genomes of chicory, endive, great burdock and yacon provide insights into Asteraceae paleo-polyploidization history and plant inulin production.</title>
        <authorList>
            <person name="Fan W."/>
            <person name="Wang S."/>
            <person name="Wang H."/>
            <person name="Wang A."/>
            <person name="Jiang F."/>
            <person name="Liu H."/>
            <person name="Zhao H."/>
            <person name="Xu D."/>
            <person name="Zhang Y."/>
        </authorList>
    </citation>
    <scope>NUCLEOTIDE SEQUENCE [LARGE SCALE GENOMIC DNA]</scope>
    <source>
        <strain evidence="2">cv. Punajuju</strain>
        <tissue evidence="1">Leaves</tissue>
    </source>
</reference>
<keyword evidence="2" id="KW-1185">Reference proteome</keyword>